<dbReference type="InParanoid" id="F7PUV4"/>
<dbReference type="OrthoDB" id="3784230at2"/>
<dbReference type="AlphaFoldDB" id="F7PUV4"/>
<dbReference type="InterPro" id="IPR057253">
    <property type="entry name" value="CoiA-like_N"/>
</dbReference>
<protein>
    <submittedName>
        <fullName evidence="2">Competence protein</fullName>
    </submittedName>
</protein>
<sequence length="363" mass="43215">MERCVKDDDNIYASEVKMNYEEETIIREAGRLNKLLCYGCGTPVIFRRGEKRGAHFAHKKKTSECDYDEYSKFCKKRSSIWKEYKEILYKHFSNLEHVVNINKDEKVINNHWTPIYVEFKNSESLAIEIVDKTISSKETNDINDLYANLDLNVDWIVVDNISTIKYERNAYYIKRNRLNNSINNSVIVFESNNSLAIYKLDIKEYKTASSSNKQFFSEDTFCYKFELKDLSFIDGLLHVKGFEEEYRAWMQSRDNEFKLEEQRIKNKKRNYKNIQYEYKETDPIHDFKIPDKKIWGKEDFLKCIQHIVKNNDDSIKRTVINKLINSGMWVYNNYLDLLEDMTDLEEKNTWNEIIKGAGFTGID</sequence>
<comment type="caution">
    <text evidence="2">The sequence shown here is derived from an EMBL/GenBank/DDBJ whole genome shotgun (WGS) entry which is preliminary data.</text>
</comment>
<dbReference type="EMBL" id="AFNU02000018">
    <property type="protein sequence ID" value="ERJ11044.1"/>
    <property type="molecule type" value="Genomic_DNA"/>
</dbReference>
<evidence type="ECO:0000313" key="3">
    <source>
        <dbReference type="Proteomes" id="UP000005707"/>
    </source>
</evidence>
<dbReference type="eggNOG" id="ENOG502ZNX0">
    <property type="taxonomic scope" value="Bacteria"/>
</dbReference>
<name>F7PUV4_9MOLU</name>
<keyword evidence="3" id="KW-1185">Reference proteome</keyword>
<reference evidence="2 3" key="2">
    <citation type="journal article" date="2013" name="PLoS ONE">
        <title>INDIGO - INtegrated Data Warehouse of MIcrobial GenOmes with Examples from the Red Sea Extremophiles.</title>
        <authorList>
            <person name="Alam I."/>
            <person name="Antunes A."/>
            <person name="Kamau A.A."/>
            <person name="Ba Alawi W."/>
            <person name="Kalkatawi M."/>
            <person name="Stingl U."/>
            <person name="Bajic V.B."/>
        </authorList>
    </citation>
    <scope>NUCLEOTIDE SEQUENCE [LARGE SCALE GENOMIC DNA]</scope>
    <source>
        <strain evidence="2 3">SSD-17B</strain>
    </source>
</reference>
<dbReference type="STRING" id="1033810.HLPCO_002935"/>
<dbReference type="RefSeq" id="WP_008824735.1">
    <property type="nucleotide sequence ID" value="NZ_AFNU02000018.1"/>
</dbReference>
<feature type="domain" description="Competence protein CoiA-like N-terminal" evidence="1">
    <location>
        <begin position="31"/>
        <end position="67"/>
    </location>
</feature>
<dbReference type="Pfam" id="PF25164">
    <property type="entry name" value="CoiA_N"/>
    <property type="match status" value="1"/>
</dbReference>
<evidence type="ECO:0000313" key="2">
    <source>
        <dbReference type="EMBL" id="ERJ11044.1"/>
    </source>
</evidence>
<dbReference type="Proteomes" id="UP000005707">
    <property type="component" value="Unassembled WGS sequence"/>
</dbReference>
<accession>F7PUV4</accession>
<reference evidence="2 3" key="1">
    <citation type="journal article" date="2011" name="J. Bacteriol.">
        <title>Genome sequence of Haloplasma contractile, an unusual contractile bacterium from a deep-sea anoxic brine lake.</title>
        <authorList>
            <person name="Antunes A."/>
            <person name="Alam I."/>
            <person name="El Dorry H."/>
            <person name="Siam R."/>
            <person name="Robertson A."/>
            <person name="Bajic V.B."/>
            <person name="Stingl U."/>
        </authorList>
    </citation>
    <scope>NUCLEOTIDE SEQUENCE [LARGE SCALE GENOMIC DNA]</scope>
    <source>
        <strain evidence="2 3">SSD-17B</strain>
    </source>
</reference>
<proteinExistence type="predicted"/>
<evidence type="ECO:0000259" key="1">
    <source>
        <dbReference type="Pfam" id="PF25164"/>
    </source>
</evidence>
<gene>
    <name evidence="2" type="ORF">HLPCO_002935</name>
</gene>
<organism evidence="2 3">
    <name type="scientific">Haloplasma contractile SSD-17B</name>
    <dbReference type="NCBI Taxonomy" id="1033810"/>
    <lineage>
        <taxon>Bacteria</taxon>
        <taxon>Bacillati</taxon>
        <taxon>Mycoplasmatota</taxon>
        <taxon>Mollicutes</taxon>
        <taxon>Haloplasmatales</taxon>
        <taxon>Haloplasmataceae</taxon>
        <taxon>Haloplasma</taxon>
    </lineage>
</organism>